<proteinExistence type="inferred from homology"/>
<dbReference type="FunFam" id="3.30.530.20:FF:000001">
    <property type="entry name" value="Phosphatidylinositol transfer protein membrane associated 2"/>
    <property type="match status" value="1"/>
</dbReference>
<dbReference type="GO" id="GO:0046872">
    <property type="term" value="F:metal ion binding"/>
    <property type="evidence" value="ECO:0007669"/>
    <property type="project" value="InterPro"/>
</dbReference>
<evidence type="ECO:0000256" key="2">
    <source>
        <dbReference type="ARBA" id="ARBA00010316"/>
    </source>
</evidence>
<dbReference type="InterPro" id="IPR023214">
    <property type="entry name" value="HAD_sf"/>
</dbReference>
<dbReference type="InterPro" id="IPR055261">
    <property type="entry name" value="PI_transfer_N"/>
</dbReference>
<keyword evidence="4" id="KW-0597">Phosphoprotein</keyword>
<dbReference type="InterPro" id="IPR001666">
    <property type="entry name" value="PI_transfer"/>
</dbReference>
<feature type="compositionally biased region" description="Basic and acidic residues" evidence="6">
    <location>
        <begin position="639"/>
        <end position="653"/>
    </location>
</feature>
<name>A0A3M0JYB4_HIRRU</name>
<dbReference type="Gene3D" id="3.40.50.1000">
    <property type="entry name" value="HAD superfamily/HAD-like"/>
    <property type="match status" value="1"/>
</dbReference>
<dbReference type="PROSITE" id="PS51043">
    <property type="entry name" value="DDHD"/>
    <property type="match status" value="1"/>
</dbReference>
<feature type="compositionally biased region" description="Basic and acidic residues" evidence="6">
    <location>
        <begin position="1265"/>
        <end position="1286"/>
    </location>
</feature>
<dbReference type="SMART" id="SM01127">
    <property type="entry name" value="DDHD"/>
    <property type="match status" value="1"/>
</dbReference>
<dbReference type="GO" id="GO:0035091">
    <property type="term" value="F:phosphatidylinositol binding"/>
    <property type="evidence" value="ECO:0007669"/>
    <property type="project" value="TreeGrafter"/>
</dbReference>
<dbReference type="InterPro" id="IPR004177">
    <property type="entry name" value="DDHD_dom"/>
</dbReference>
<comment type="similarity">
    <text evidence="2">Belongs to the PtdIns transfer protein family. PI transfer class IIA subfamily.</text>
</comment>
<dbReference type="InterPro" id="IPR036412">
    <property type="entry name" value="HAD-like_sf"/>
</dbReference>
<sequence length="1312" mass="146772">MLIKEYRIPLPMSVEEYRIAQLYMIQKKSREETCGEGSGVEILENRPYVDGPGGSGQYTHKVYHIGMHIPSWFRSILPKAALRVEEESWNAYPYTRTRYTCPFVEKFSIDIETYYKTDPGDHNNVFNLSAAEKRQTILDPIDIVKDPIPPHEYKAEEDPRLYKSVKTKRGPLSEDWIQEYKNNPGKYPIMCAYKLCKVEFRYWGMQSKIERFIHDVGLRKVMVRAHRQAWCWQDEWYGLTIEDIRQLEKEAQLMLAQKMAQFCGENDPEQHGVKDTPGEKDVEPSTGSPADTEDASANSDAASGRSLTKQWSTSSKSSRSSKRGASPSRHSISEWRMQSIARDSDDSSDDEFFDAHEDLSDNEEMFPKEITKWSSNDLMDKIETPECDDVQGDLYQETSAEYHVGSSVERLSIIEDESVQPLMQPSKIHVLLLVLHGGNILDSGSGDQSSKQGDVNTITTVFDTVMRVHYPAALGHIAIKLVPCPAICSEAFSLVSSLSPYSYDEGCLSNSQDHIPLAALPLLATSSPQYQEAVATVIVRANQAYSEFIKSQEGTSFNGQVCLVGDCVGGILGFDALCYSNQTVSESQNSSRRGSVVSVQDTDLLSPGITVNNSHCSGGSNLEASRHLSRSNIDIPRSNGEDPKKQLPRKRSDSSTYELDTIKQHQAFLSSLHSSVLRNDPTSRRSSSSTMLDGANIGKFDFEITDFFLFGSPLGLVLALRKTVIPALDIFQLRPACQQVYNLFHPADPSASRLEPLLERKFYLLPPFNIPRYQRFPLGDGNSAVLVETIQNNPILLMESSPLGALQHQDSFMETTDVVQSHGAVFMENASLSTPISAPQFRGFRRASEISIASQVSGMADSYTASNIANIAAKWWGTKRIDYALYCPDALTAFPTVALPHLFHASYWESTDVVSFLLRQVMRHENSSVLELDGKEVSVFTPSKPREKWLRKRTNVKLRNVTANHRINDTIANEDGPQTLTGRFMYGPLDMVTLTGEKVDIHIMTQPPSGEWVYFDTEISNSSGRISYVIPEERRLGIGVYPVKMVVRGDHTFADSYITVLPKGTEFVVFSIDGSFAASVSIMGSDPKVRAGAVDVVRHWQDLGYLIIYVTGRPDMQKQRVVAWLAQHNFPHGIVSFCDGLVHDPLRHKANFLKSLITDLHMRIHAAYGSTKDISVYSSISLPPTHIYIVGRPTKKLQSQCQFITEGYAAHLAQLEYNHRARPAKNAARMALRKGSFGLPGQAEFLRKRNHLLRTISSQPSAAGHRPERTQSQSDSDKDRDRERSQRSMSIATGCWGRSAASRLESGLLGQK</sequence>
<dbReference type="Pfam" id="PF24695">
    <property type="entry name" value="PITM1-3"/>
    <property type="match status" value="1"/>
</dbReference>
<protein>
    <recommendedName>
        <fullName evidence="7">DDHD domain-containing protein</fullName>
    </recommendedName>
</protein>
<evidence type="ECO:0000313" key="9">
    <source>
        <dbReference type="Proteomes" id="UP000269221"/>
    </source>
</evidence>
<dbReference type="InterPro" id="IPR023393">
    <property type="entry name" value="START-like_dom_sf"/>
</dbReference>
<dbReference type="SUPFAM" id="SSF56784">
    <property type="entry name" value="HAD-like"/>
    <property type="match status" value="1"/>
</dbReference>
<dbReference type="SUPFAM" id="SSF55961">
    <property type="entry name" value="Bet v1-like"/>
    <property type="match status" value="1"/>
</dbReference>
<comment type="subcellular location">
    <subcellularLocation>
        <location evidence="1">Endomembrane system</location>
        <topology evidence="1">Peripheral membrane protein</topology>
    </subcellularLocation>
</comment>
<evidence type="ECO:0000256" key="6">
    <source>
        <dbReference type="SAM" id="MobiDB-lite"/>
    </source>
</evidence>
<gene>
    <name evidence="8" type="ORF">DUI87_17291</name>
</gene>
<dbReference type="Proteomes" id="UP000269221">
    <property type="component" value="Unassembled WGS sequence"/>
</dbReference>
<feature type="region of interest" description="Disordered" evidence="6">
    <location>
        <begin position="630"/>
        <end position="656"/>
    </location>
</feature>
<organism evidence="8 9">
    <name type="scientific">Hirundo rustica rustica</name>
    <dbReference type="NCBI Taxonomy" id="333673"/>
    <lineage>
        <taxon>Eukaryota</taxon>
        <taxon>Metazoa</taxon>
        <taxon>Chordata</taxon>
        <taxon>Craniata</taxon>
        <taxon>Vertebrata</taxon>
        <taxon>Euteleostomi</taxon>
        <taxon>Archelosauria</taxon>
        <taxon>Archosauria</taxon>
        <taxon>Dinosauria</taxon>
        <taxon>Saurischia</taxon>
        <taxon>Theropoda</taxon>
        <taxon>Coelurosauria</taxon>
        <taxon>Aves</taxon>
        <taxon>Neognathae</taxon>
        <taxon>Neoaves</taxon>
        <taxon>Telluraves</taxon>
        <taxon>Australaves</taxon>
        <taxon>Passeriformes</taxon>
        <taxon>Sylvioidea</taxon>
        <taxon>Hirundinidae</taxon>
        <taxon>Hirundo</taxon>
    </lineage>
</organism>
<dbReference type="Pfam" id="PF02121">
    <property type="entry name" value="IP_trans"/>
    <property type="match status" value="1"/>
</dbReference>
<dbReference type="PRINTS" id="PR00391">
    <property type="entry name" value="PITRANSFER"/>
</dbReference>
<feature type="compositionally biased region" description="Basic and acidic residues" evidence="6">
    <location>
        <begin position="268"/>
        <end position="283"/>
    </location>
</feature>
<dbReference type="GO" id="GO:0012505">
    <property type="term" value="C:endomembrane system"/>
    <property type="evidence" value="ECO:0007669"/>
    <property type="project" value="UniProtKB-SubCell"/>
</dbReference>
<dbReference type="PANTHER" id="PTHR10658:SF41">
    <property type="entry name" value="MEMBRANE-ASSOCIATED PHOSPHATIDYLINOSITOL TRANSFER PROTEIN 2"/>
    <property type="match status" value="1"/>
</dbReference>
<feature type="region of interest" description="Disordered" evidence="6">
    <location>
        <begin position="265"/>
        <end position="361"/>
    </location>
</feature>
<evidence type="ECO:0000256" key="3">
    <source>
        <dbReference type="ARBA" id="ARBA00022481"/>
    </source>
</evidence>
<comment type="caution">
    <text evidence="8">The sequence shown here is derived from an EMBL/GenBank/DDBJ whole genome shotgun (WGS) entry which is preliminary data.</text>
</comment>
<dbReference type="GO" id="GO:0005737">
    <property type="term" value="C:cytoplasm"/>
    <property type="evidence" value="ECO:0007669"/>
    <property type="project" value="TreeGrafter"/>
</dbReference>
<dbReference type="GO" id="GO:0008526">
    <property type="term" value="F:phosphatidylinositol transfer activity"/>
    <property type="evidence" value="ECO:0007669"/>
    <property type="project" value="TreeGrafter"/>
</dbReference>
<feature type="region of interest" description="Disordered" evidence="6">
    <location>
        <begin position="1256"/>
        <end position="1294"/>
    </location>
</feature>
<feature type="domain" description="DDHD" evidence="7">
    <location>
        <begin position="700"/>
        <end position="923"/>
    </location>
</feature>
<evidence type="ECO:0000256" key="1">
    <source>
        <dbReference type="ARBA" id="ARBA00004184"/>
    </source>
</evidence>
<accession>A0A3M0JYB4</accession>
<dbReference type="GO" id="GO:0008525">
    <property type="term" value="F:phosphatidylcholine transporter activity"/>
    <property type="evidence" value="ECO:0007669"/>
    <property type="project" value="TreeGrafter"/>
</dbReference>
<keyword evidence="5" id="KW-0106">Calcium</keyword>
<feature type="compositionally biased region" description="Low complexity" evidence="6">
    <location>
        <begin position="306"/>
        <end position="329"/>
    </location>
</feature>
<dbReference type="EMBL" id="QRBI01000121">
    <property type="protein sequence ID" value="RMC05748.1"/>
    <property type="molecule type" value="Genomic_DNA"/>
</dbReference>
<keyword evidence="3" id="KW-0488">Methylation</keyword>
<dbReference type="GO" id="GO:0031210">
    <property type="term" value="F:phosphatidylcholine binding"/>
    <property type="evidence" value="ECO:0007669"/>
    <property type="project" value="TreeGrafter"/>
</dbReference>
<dbReference type="Gene3D" id="3.30.530.20">
    <property type="match status" value="1"/>
</dbReference>
<evidence type="ECO:0000256" key="5">
    <source>
        <dbReference type="ARBA" id="ARBA00022837"/>
    </source>
</evidence>
<evidence type="ECO:0000259" key="7">
    <source>
        <dbReference type="PROSITE" id="PS51043"/>
    </source>
</evidence>
<dbReference type="Pfam" id="PF24694">
    <property type="entry name" value="LNS2_PITM1-3"/>
    <property type="match status" value="1"/>
</dbReference>
<dbReference type="CDD" id="cd08889">
    <property type="entry name" value="SRPBCC_PITPNM1-2_like"/>
    <property type="match status" value="1"/>
</dbReference>
<dbReference type="InterPro" id="IPR031315">
    <property type="entry name" value="LNS2/PITP"/>
</dbReference>
<reference evidence="8 9" key="1">
    <citation type="submission" date="2018-07" db="EMBL/GenBank/DDBJ databases">
        <title>A high quality draft genome assembly of the barn swallow (H. rustica rustica).</title>
        <authorList>
            <person name="Formenti G."/>
            <person name="Chiara M."/>
            <person name="Poveda L."/>
            <person name="Francoijs K.-J."/>
            <person name="Bonisoli-Alquati A."/>
            <person name="Canova L."/>
            <person name="Gianfranceschi L."/>
            <person name="Horner D.S."/>
            <person name="Saino N."/>
        </authorList>
    </citation>
    <scope>NUCLEOTIDE SEQUENCE [LARGE SCALE GENOMIC DNA]</scope>
    <source>
        <strain evidence="8">Chelidonia</strain>
        <tissue evidence="8">Blood</tissue>
    </source>
</reference>
<dbReference type="Pfam" id="PF02862">
    <property type="entry name" value="DDHD"/>
    <property type="match status" value="2"/>
</dbReference>
<dbReference type="FunFam" id="3.40.50.1000:FF:000173">
    <property type="entry name" value="Membrane-associated phosphatidylinositol transfer protein 2"/>
    <property type="match status" value="1"/>
</dbReference>
<keyword evidence="9" id="KW-1185">Reference proteome</keyword>
<dbReference type="STRING" id="333673.A0A3M0JYB4"/>
<evidence type="ECO:0000313" key="8">
    <source>
        <dbReference type="EMBL" id="RMC05748.1"/>
    </source>
</evidence>
<dbReference type="OrthoDB" id="10053061at2759"/>
<evidence type="ECO:0000256" key="4">
    <source>
        <dbReference type="ARBA" id="ARBA00022553"/>
    </source>
</evidence>
<feature type="compositionally biased region" description="Polar residues" evidence="6">
    <location>
        <begin position="285"/>
        <end position="301"/>
    </location>
</feature>
<dbReference type="PANTHER" id="PTHR10658">
    <property type="entry name" value="PHOSPHATIDYLINOSITOL TRANSFER PROTEIN"/>
    <property type="match status" value="1"/>
</dbReference>
<dbReference type="SMART" id="SM00775">
    <property type="entry name" value="LNS2"/>
    <property type="match status" value="1"/>
</dbReference>